<feature type="region of interest" description="Disordered" evidence="7">
    <location>
        <begin position="71"/>
        <end position="95"/>
    </location>
</feature>
<evidence type="ECO:0000256" key="5">
    <source>
        <dbReference type="ARBA" id="ARBA00075420"/>
    </source>
</evidence>
<name>A0A3B4ZVZ2_9TELE</name>
<dbReference type="PANTHER" id="PTHR19316">
    <property type="entry name" value="PROTEIN FOLDING REGULATOR"/>
    <property type="match status" value="1"/>
</dbReference>
<feature type="region of interest" description="Disordered" evidence="7">
    <location>
        <begin position="22"/>
        <end position="41"/>
    </location>
</feature>
<keyword evidence="2" id="KW-0677">Repeat</keyword>
<dbReference type="Proteomes" id="UP000694891">
    <property type="component" value="Unplaced"/>
</dbReference>
<reference evidence="11" key="2">
    <citation type="submission" date="2025-04" db="UniProtKB">
        <authorList>
            <consortium name="RefSeq"/>
        </authorList>
    </citation>
    <scope>IDENTIFICATION</scope>
</reference>
<dbReference type="GeneID" id="103374987"/>
<dbReference type="Ensembl" id="ENSSPAT00000013288.1">
    <property type="protein sequence ID" value="ENSSPAP00000013068.1"/>
    <property type="gene ID" value="ENSSPAG00000009901.1"/>
</dbReference>
<dbReference type="PANTHER" id="PTHR19316:SF18">
    <property type="entry name" value="HSP70-BINDING PROTEIN 1"/>
    <property type="match status" value="1"/>
</dbReference>
<dbReference type="AlphaFoldDB" id="A0A3B4ZVZ2"/>
<dbReference type="RefSeq" id="XP_008303394.1">
    <property type="nucleotide sequence ID" value="XM_008305172.1"/>
</dbReference>
<evidence type="ECO:0000259" key="8">
    <source>
        <dbReference type="Pfam" id="PF08609"/>
    </source>
</evidence>
<dbReference type="OrthoDB" id="10250458at2759"/>
<protein>
    <recommendedName>
        <fullName evidence="4">Hsp70-binding protein 1</fullName>
    </recommendedName>
    <alternativeName>
        <fullName evidence="5">Heat shock protein-binding protein 1</fullName>
    </alternativeName>
    <alternativeName>
        <fullName evidence="6">Hsp70-interacting protein 1</fullName>
    </alternativeName>
</protein>
<dbReference type="GO" id="GO:0005783">
    <property type="term" value="C:endoplasmic reticulum"/>
    <property type="evidence" value="ECO:0007669"/>
    <property type="project" value="TreeGrafter"/>
</dbReference>
<proteinExistence type="predicted"/>
<dbReference type="CTD" id="23640"/>
<evidence type="ECO:0000256" key="4">
    <source>
        <dbReference type="ARBA" id="ARBA00069271"/>
    </source>
</evidence>
<dbReference type="GeneTree" id="ENSGT00940000153909"/>
<evidence type="ECO:0000256" key="1">
    <source>
        <dbReference type="ARBA" id="ARBA00022553"/>
    </source>
</evidence>
<organism evidence="9">
    <name type="scientific">Stegastes partitus</name>
    <name type="common">bicolor damselfish</name>
    <dbReference type="NCBI Taxonomy" id="144197"/>
    <lineage>
        <taxon>Eukaryota</taxon>
        <taxon>Metazoa</taxon>
        <taxon>Chordata</taxon>
        <taxon>Craniata</taxon>
        <taxon>Vertebrata</taxon>
        <taxon>Euteleostomi</taxon>
        <taxon>Actinopterygii</taxon>
        <taxon>Neopterygii</taxon>
        <taxon>Teleostei</taxon>
        <taxon>Neoteleostei</taxon>
        <taxon>Acanthomorphata</taxon>
        <taxon>Ovalentaria</taxon>
        <taxon>Pomacentridae</taxon>
        <taxon>Stegastes</taxon>
    </lineage>
</organism>
<evidence type="ECO:0000256" key="3">
    <source>
        <dbReference type="ARBA" id="ARBA00064806"/>
    </source>
</evidence>
<dbReference type="Gene3D" id="1.25.10.10">
    <property type="entry name" value="Leucine-rich Repeat Variant"/>
    <property type="match status" value="1"/>
</dbReference>
<evidence type="ECO:0000313" key="10">
    <source>
        <dbReference type="Proteomes" id="UP000694891"/>
    </source>
</evidence>
<dbReference type="SUPFAM" id="SSF48371">
    <property type="entry name" value="ARM repeat"/>
    <property type="match status" value="1"/>
</dbReference>
<dbReference type="InterPro" id="IPR050693">
    <property type="entry name" value="Hsp70_NEF-Inhibitors"/>
</dbReference>
<evidence type="ECO:0000313" key="11">
    <source>
        <dbReference type="RefSeq" id="XP_008303394.1"/>
    </source>
</evidence>
<keyword evidence="10" id="KW-1185">Reference proteome</keyword>
<evidence type="ECO:0000256" key="2">
    <source>
        <dbReference type="ARBA" id="ARBA00022737"/>
    </source>
</evidence>
<comment type="subunit">
    <text evidence="3">Interacts with the ATP-binding domain of HSPA1A. Detected in a ternary complex containing STUB1, HSPA1A and HSPBP1. Interacts with PGLYRP1; this interaction blocks the cytotoxic activity of the PGLYRP1-HSPA1A complex.</text>
</comment>
<keyword evidence="1" id="KW-0597">Phosphoprotein</keyword>
<feature type="compositionally biased region" description="Basic and acidic residues" evidence="7">
    <location>
        <begin position="71"/>
        <end position="83"/>
    </location>
</feature>
<dbReference type="GO" id="GO:0000774">
    <property type="term" value="F:adenyl-nucleotide exchange factor activity"/>
    <property type="evidence" value="ECO:0007669"/>
    <property type="project" value="TreeGrafter"/>
</dbReference>
<evidence type="ECO:0000313" key="9">
    <source>
        <dbReference type="Ensembl" id="ENSSPAP00000013068.1"/>
    </source>
</evidence>
<accession>A0A3B4ZVZ2</accession>
<dbReference type="InterPro" id="IPR016024">
    <property type="entry name" value="ARM-type_fold"/>
</dbReference>
<reference evidence="9" key="1">
    <citation type="submission" date="2023-09" db="UniProtKB">
        <authorList>
            <consortium name="Ensembl"/>
        </authorList>
    </citation>
    <scope>IDENTIFICATION</scope>
</reference>
<evidence type="ECO:0000256" key="6">
    <source>
        <dbReference type="ARBA" id="ARBA00081319"/>
    </source>
</evidence>
<gene>
    <name evidence="11" type="primary">hspbp1</name>
</gene>
<feature type="domain" description="Nucleotide exchange factor Fes1" evidence="8">
    <location>
        <begin position="14"/>
        <end position="114"/>
    </location>
</feature>
<feature type="compositionally biased region" description="Acidic residues" evidence="7">
    <location>
        <begin position="84"/>
        <end position="94"/>
    </location>
</feature>
<dbReference type="InterPro" id="IPR013918">
    <property type="entry name" value="Nucleotide_exch_fac_Fes1"/>
</dbReference>
<sequence>MSEDRQDRRYPQNLQGVLQLAVDAGSAAEGSSPVEPMSEERKTWLRDALAEVCKGQMDEVEQMKQCLAVLHKEEGSGREREGEEEREEDDEDERESAFEMLSELCENLDNARDLMILGGLDLCVSRYLCHVQSGLRWRAAELIASCAQNMPQVQVHLLNIGVLPKLLQLTDSDPHPTVRVKALYAVSCLVREQEAGLQAFLSHDGFSVLMRGMQVENEKLRTKSAFLLFNLLMSHPEQKDTVVSMGMVQQLVSALRTPHSPFHEHVLGALCCLVEDFPQGLKDCRNPTLGLEELLRQRAKELQGKEESQEELDFCERLRLLCFQGQQQSDDNGMDR</sequence>
<dbReference type="InterPro" id="IPR011989">
    <property type="entry name" value="ARM-like"/>
</dbReference>
<evidence type="ECO:0000256" key="7">
    <source>
        <dbReference type="SAM" id="MobiDB-lite"/>
    </source>
</evidence>
<dbReference type="Pfam" id="PF08609">
    <property type="entry name" value="Fes1"/>
    <property type="match status" value="1"/>
</dbReference>
<dbReference type="STRING" id="144197.ENSSPAP00000013068"/>
<dbReference type="FunFam" id="1.25.10.10:FF:000178">
    <property type="entry name" value="hsp70-binding protein 1 isoform X1"/>
    <property type="match status" value="1"/>
</dbReference>